<proteinExistence type="predicted"/>
<dbReference type="PANTHER" id="PTHR21137">
    <property type="entry name" value="ODORANT RECEPTOR"/>
    <property type="match status" value="1"/>
</dbReference>
<keyword evidence="7" id="KW-0472">Membrane</keyword>
<keyword evidence="8" id="KW-0675">Receptor</keyword>
<gene>
    <name evidence="10" type="ORF">R5R35_013027</name>
</gene>
<comment type="caution">
    <text evidence="10">The sequence shown here is derived from an EMBL/GenBank/DDBJ whole genome shotgun (WGS) entry which is preliminary data.</text>
</comment>
<dbReference type="InterPro" id="IPR004117">
    <property type="entry name" value="7tm6_olfct_rcpt"/>
</dbReference>
<keyword evidence="4" id="KW-0812">Transmembrane</keyword>
<keyword evidence="6" id="KW-1133">Transmembrane helix</keyword>
<evidence type="ECO:0000256" key="6">
    <source>
        <dbReference type="ARBA" id="ARBA00022989"/>
    </source>
</evidence>
<dbReference type="GO" id="GO:0007165">
    <property type="term" value="P:signal transduction"/>
    <property type="evidence" value="ECO:0007669"/>
    <property type="project" value="UniProtKB-KW"/>
</dbReference>
<evidence type="ECO:0000313" key="10">
    <source>
        <dbReference type="EMBL" id="KAK7793811.1"/>
    </source>
</evidence>
<accession>A0AAN9VFE0</accession>
<dbReference type="AlphaFoldDB" id="A0AAN9VFE0"/>
<evidence type="ECO:0000256" key="9">
    <source>
        <dbReference type="ARBA" id="ARBA00023224"/>
    </source>
</evidence>
<protein>
    <recommendedName>
        <fullName evidence="12">Odorant receptor</fullName>
    </recommendedName>
</protein>
<sequence length="88" mass="9865">MIMYCWFGEMLSEKASGVGEAAYASAWYNGDPSARRSLLLVLRQGQRGFVLTAGFIPVTMRTLQQVYAHEPRLNLPYSQLLHIEPSSS</sequence>
<reference evidence="10 11" key="1">
    <citation type="submission" date="2024-03" db="EMBL/GenBank/DDBJ databases">
        <title>The genome assembly and annotation of the cricket Gryllus longicercus Weissman &amp; Gray.</title>
        <authorList>
            <person name="Szrajer S."/>
            <person name="Gray D."/>
            <person name="Ylla G."/>
        </authorList>
    </citation>
    <scope>NUCLEOTIDE SEQUENCE [LARGE SCALE GENOMIC DNA]</scope>
    <source>
        <strain evidence="10">DAG 2021-001</strain>
        <tissue evidence="10">Whole body minus gut</tissue>
    </source>
</reference>
<dbReference type="GO" id="GO:0005549">
    <property type="term" value="F:odorant binding"/>
    <property type="evidence" value="ECO:0007669"/>
    <property type="project" value="InterPro"/>
</dbReference>
<dbReference type="PANTHER" id="PTHR21137:SF35">
    <property type="entry name" value="ODORANT RECEPTOR 19A-RELATED"/>
    <property type="match status" value="1"/>
</dbReference>
<keyword evidence="9" id="KW-0807">Transducer</keyword>
<evidence type="ECO:0000256" key="7">
    <source>
        <dbReference type="ARBA" id="ARBA00023136"/>
    </source>
</evidence>
<organism evidence="10 11">
    <name type="scientific">Gryllus longicercus</name>
    <dbReference type="NCBI Taxonomy" id="2509291"/>
    <lineage>
        <taxon>Eukaryota</taxon>
        <taxon>Metazoa</taxon>
        <taxon>Ecdysozoa</taxon>
        <taxon>Arthropoda</taxon>
        <taxon>Hexapoda</taxon>
        <taxon>Insecta</taxon>
        <taxon>Pterygota</taxon>
        <taxon>Neoptera</taxon>
        <taxon>Polyneoptera</taxon>
        <taxon>Orthoptera</taxon>
        <taxon>Ensifera</taxon>
        <taxon>Gryllidea</taxon>
        <taxon>Grylloidea</taxon>
        <taxon>Gryllidae</taxon>
        <taxon>Gryllinae</taxon>
        <taxon>Gryllus</taxon>
    </lineage>
</organism>
<dbReference type="Pfam" id="PF02949">
    <property type="entry name" value="7tm_6"/>
    <property type="match status" value="1"/>
</dbReference>
<keyword evidence="2" id="KW-1003">Cell membrane</keyword>
<name>A0AAN9VFE0_9ORTH</name>
<keyword evidence="3" id="KW-0716">Sensory transduction</keyword>
<dbReference type="GO" id="GO:0004984">
    <property type="term" value="F:olfactory receptor activity"/>
    <property type="evidence" value="ECO:0007669"/>
    <property type="project" value="InterPro"/>
</dbReference>
<evidence type="ECO:0000256" key="2">
    <source>
        <dbReference type="ARBA" id="ARBA00022475"/>
    </source>
</evidence>
<evidence type="ECO:0000256" key="8">
    <source>
        <dbReference type="ARBA" id="ARBA00023170"/>
    </source>
</evidence>
<evidence type="ECO:0000256" key="4">
    <source>
        <dbReference type="ARBA" id="ARBA00022692"/>
    </source>
</evidence>
<evidence type="ECO:0000313" key="11">
    <source>
        <dbReference type="Proteomes" id="UP001378592"/>
    </source>
</evidence>
<keyword evidence="5" id="KW-0552">Olfaction</keyword>
<evidence type="ECO:0008006" key="12">
    <source>
        <dbReference type="Google" id="ProtNLM"/>
    </source>
</evidence>
<evidence type="ECO:0000256" key="1">
    <source>
        <dbReference type="ARBA" id="ARBA00004651"/>
    </source>
</evidence>
<evidence type="ECO:0000256" key="5">
    <source>
        <dbReference type="ARBA" id="ARBA00022725"/>
    </source>
</evidence>
<evidence type="ECO:0000256" key="3">
    <source>
        <dbReference type="ARBA" id="ARBA00022606"/>
    </source>
</evidence>
<dbReference type="Proteomes" id="UP001378592">
    <property type="component" value="Unassembled WGS sequence"/>
</dbReference>
<dbReference type="GO" id="GO:0005886">
    <property type="term" value="C:plasma membrane"/>
    <property type="evidence" value="ECO:0007669"/>
    <property type="project" value="UniProtKB-SubCell"/>
</dbReference>
<keyword evidence="11" id="KW-1185">Reference proteome</keyword>
<dbReference type="EMBL" id="JAZDUA010000360">
    <property type="protein sequence ID" value="KAK7793811.1"/>
    <property type="molecule type" value="Genomic_DNA"/>
</dbReference>
<comment type="subcellular location">
    <subcellularLocation>
        <location evidence="1">Cell membrane</location>
        <topology evidence="1">Multi-pass membrane protein</topology>
    </subcellularLocation>
</comment>